<dbReference type="AlphaFoldDB" id="A0A9P9HAP5"/>
<evidence type="ECO:0000313" key="2">
    <source>
        <dbReference type="Proteomes" id="UP000720189"/>
    </source>
</evidence>
<dbReference type="Proteomes" id="UP000720189">
    <property type="component" value="Unassembled WGS sequence"/>
</dbReference>
<name>A0A9P9HAP5_FUSRE</name>
<dbReference type="OrthoDB" id="5039969at2759"/>
<accession>A0A9P9HAP5</accession>
<dbReference type="EMBL" id="JAGMUX010000007">
    <property type="protein sequence ID" value="KAH7254269.1"/>
    <property type="molecule type" value="Genomic_DNA"/>
</dbReference>
<dbReference type="RefSeq" id="XP_046050516.1">
    <property type="nucleotide sequence ID" value="XM_046199389.1"/>
</dbReference>
<evidence type="ECO:0000313" key="1">
    <source>
        <dbReference type="EMBL" id="KAH7254269.1"/>
    </source>
</evidence>
<sequence length="297" mass="33150">MAQKNYLECSPRRRLGEPSTGARFSGPVPTAEQLEQVGARRRHISDYIAFIRPEISHIISEYGRAAIKRVCQELYATGVRATPSPWFRLMCERTMWRLCFDPLGDDAPEWPWGHVKYPSVLAQGERPNGEFETYCHQRMVRDAGVARMNEFLKAQAGAAAAARAADPNNKFIVTSQAPLHNDGDPLPCNAVGPFEVEPNVPLERHVAKDLAAINELLPPSIAVKMNATNKRVFVTIVESEHIHPIVSARQTLLEVWEIVRSWEVMINTSAEGEVKTLLQHFQGVKEDSGLSWSSSVG</sequence>
<protein>
    <submittedName>
        <fullName evidence="1">Uncharacterized protein</fullName>
    </submittedName>
</protein>
<comment type="caution">
    <text evidence="1">The sequence shown here is derived from an EMBL/GenBank/DDBJ whole genome shotgun (WGS) entry which is preliminary data.</text>
</comment>
<gene>
    <name evidence="1" type="ORF">BKA55DRAFT_689769</name>
</gene>
<keyword evidence="2" id="KW-1185">Reference proteome</keyword>
<reference evidence="1" key="1">
    <citation type="journal article" date="2021" name="Nat. Commun.">
        <title>Genetic determinants of endophytism in the Arabidopsis root mycobiome.</title>
        <authorList>
            <person name="Mesny F."/>
            <person name="Miyauchi S."/>
            <person name="Thiergart T."/>
            <person name="Pickel B."/>
            <person name="Atanasova L."/>
            <person name="Karlsson M."/>
            <person name="Huettel B."/>
            <person name="Barry K.W."/>
            <person name="Haridas S."/>
            <person name="Chen C."/>
            <person name="Bauer D."/>
            <person name="Andreopoulos W."/>
            <person name="Pangilinan J."/>
            <person name="LaButti K."/>
            <person name="Riley R."/>
            <person name="Lipzen A."/>
            <person name="Clum A."/>
            <person name="Drula E."/>
            <person name="Henrissat B."/>
            <person name="Kohler A."/>
            <person name="Grigoriev I.V."/>
            <person name="Martin F.M."/>
            <person name="Hacquard S."/>
        </authorList>
    </citation>
    <scope>NUCLEOTIDE SEQUENCE</scope>
    <source>
        <strain evidence="1">MPI-CAGE-AT-0023</strain>
    </source>
</reference>
<organism evidence="1 2">
    <name type="scientific">Fusarium redolens</name>
    <dbReference type="NCBI Taxonomy" id="48865"/>
    <lineage>
        <taxon>Eukaryota</taxon>
        <taxon>Fungi</taxon>
        <taxon>Dikarya</taxon>
        <taxon>Ascomycota</taxon>
        <taxon>Pezizomycotina</taxon>
        <taxon>Sordariomycetes</taxon>
        <taxon>Hypocreomycetidae</taxon>
        <taxon>Hypocreales</taxon>
        <taxon>Nectriaceae</taxon>
        <taxon>Fusarium</taxon>
        <taxon>Fusarium redolens species complex</taxon>
    </lineage>
</organism>
<dbReference type="GeneID" id="70229343"/>
<proteinExistence type="predicted"/>